<dbReference type="InterPro" id="IPR012902">
    <property type="entry name" value="N_methyl_site"/>
</dbReference>
<evidence type="ECO:0000313" key="4">
    <source>
        <dbReference type="EMBL" id="MET4560515.1"/>
    </source>
</evidence>
<accession>A0ABV2PHY0</accession>
<evidence type="ECO:0000256" key="3">
    <source>
        <dbReference type="SAM" id="Phobius"/>
    </source>
</evidence>
<evidence type="ECO:0000256" key="2">
    <source>
        <dbReference type="ARBA" id="ARBA00023287"/>
    </source>
</evidence>
<dbReference type="SUPFAM" id="SSF54523">
    <property type="entry name" value="Pili subunits"/>
    <property type="match status" value="1"/>
</dbReference>
<keyword evidence="3" id="KW-0472">Membrane</keyword>
<dbReference type="NCBIfam" id="NF040982">
    <property type="entry name" value="ComGD"/>
    <property type="match status" value="1"/>
</dbReference>
<evidence type="ECO:0000256" key="1">
    <source>
        <dbReference type="ARBA" id="ARBA00004241"/>
    </source>
</evidence>
<keyword evidence="3" id="KW-0812">Transmembrane</keyword>
<protein>
    <submittedName>
        <fullName evidence="4">Competence protein ComGD</fullName>
    </submittedName>
</protein>
<dbReference type="NCBIfam" id="TIGR02532">
    <property type="entry name" value="IV_pilin_GFxxxE"/>
    <property type="match status" value="1"/>
</dbReference>
<comment type="caution">
    <text evidence="4">The sequence shown here is derived from an EMBL/GenBank/DDBJ whole genome shotgun (WGS) entry which is preliminary data.</text>
</comment>
<dbReference type="InterPro" id="IPR045584">
    <property type="entry name" value="Pilin-like"/>
</dbReference>
<proteinExistence type="predicted"/>
<dbReference type="RefSeq" id="WP_107924603.1">
    <property type="nucleotide sequence ID" value="NZ_CP073713.1"/>
</dbReference>
<dbReference type="InterPro" id="IPR016785">
    <property type="entry name" value="ComGD"/>
</dbReference>
<keyword evidence="5" id="KW-1185">Reference proteome</keyword>
<feature type="transmembrane region" description="Helical" evidence="3">
    <location>
        <begin position="12"/>
        <end position="34"/>
    </location>
</feature>
<dbReference type="Proteomes" id="UP001549363">
    <property type="component" value="Unassembled WGS sequence"/>
</dbReference>
<reference evidence="4 5" key="1">
    <citation type="submission" date="2024-06" db="EMBL/GenBank/DDBJ databases">
        <title>Sorghum-associated microbial communities from plants grown in Nebraska, USA.</title>
        <authorList>
            <person name="Schachtman D."/>
        </authorList>
    </citation>
    <scope>NUCLEOTIDE SEQUENCE [LARGE SCALE GENOMIC DNA]</scope>
    <source>
        <strain evidence="4 5">736</strain>
    </source>
</reference>
<gene>
    <name evidence="4" type="ORF">ABIA69_001659</name>
</gene>
<dbReference type="PIRSF" id="PIRSF021292">
    <property type="entry name" value="Competence_ComGD"/>
    <property type="match status" value="1"/>
</dbReference>
<comment type="subcellular location">
    <subcellularLocation>
        <location evidence="1">Cell surface</location>
    </subcellularLocation>
</comment>
<name>A0ABV2PHY0_9BACI</name>
<keyword evidence="3" id="KW-1133">Transmembrane helix</keyword>
<sequence length="146" mass="17105">MIEVKNERGFTLIEMLIVLFIVMCLTGIVTKLSLKIAETKELERFFTQIQLDIQFIQTYSMQQREYVSMKFESPPHRYIIKKDFYSNYYERAFPKGVELMTAASTIQTIMYNYNGNVMNAGTLYFRTPQGIKKVVITLGRGRSRVE</sequence>
<keyword evidence="2" id="KW-0178">Competence</keyword>
<dbReference type="EMBL" id="JBEPSB010000005">
    <property type="protein sequence ID" value="MET4560515.1"/>
    <property type="molecule type" value="Genomic_DNA"/>
</dbReference>
<dbReference type="Pfam" id="PF07963">
    <property type="entry name" value="N_methyl"/>
    <property type="match status" value="1"/>
</dbReference>
<evidence type="ECO:0000313" key="5">
    <source>
        <dbReference type="Proteomes" id="UP001549363"/>
    </source>
</evidence>
<organism evidence="4 5">
    <name type="scientific">Lysinibacillus parviboronicapiens</name>
    <dbReference type="NCBI Taxonomy" id="436516"/>
    <lineage>
        <taxon>Bacteria</taxon>
        <taxon>Bacillati</taxon>
        <taxon>Bacillota</taxon>
        <taxon>Bacilli</taxon>
        <taxon>Bacillales</taxon>
        <taxon>Bacillaceae</taxon>
        <taxon>Lysinibacillus</taxon>
    </lineage>
</organism>